<dbReference type="InterPro" id="IPR007813">
    <property type="entry name" value="PilN"/>
</dbReference>
<accession>A0A1F5P4J4</accession>
<name>A0A1F5P4J4_9BACT</name>
<keyword evidence="1" id="KW-0472">Membrane</keyword>
<feature type="transmembrane region" description="Helical" evidence="1">
    <location>
        <begin position="28"/>
        <end position="49"/>
    </location>
</feature>
<dbReference type="InterPro" id="IPR052534">
    <property type="entry name" value="Extracell_DNA_Util/SecSys_Comp"/>
</dbReference>
<dbReference type="PANTHER" id="PTHR40278">
    <property type="entry name" value="DNA UTILIZATION PROTEIN HOFN"/>
    <property type="match status" value="1"/>
</dbReference>
<keyword evidence="1" id="KW-1133">Transmembrane helix</keyword>
<proteinExistence type="predicted"/>
<comment type="caution">
    <text evidence="2">The sequence shown here is derived from an EMBL/GenBank/DDBJ whole genome shotgun (WGS) entry which is preliminary data.</text>
</comment>
<evidence type="ECO:0000313" key="3">
    <source>
        <dbReference type="Proteomes" id="UP000176786"/>
    </source>
</evidence>
<dbReference type="PANTHER" id="PTHR40278:SF1">
    <property type="entry name" value="DNA UTILIZATION PROTEIN HOFN"/>
    <property type="match status" value="1"/>
</dbReference>
<dbReference type="STRING" id="1817832.A3J48_02160"/>
<dbReference type="Proteomes" id="UP000176786">
    <property type="component" value="Unassembled WGS sequence"/>
</dbReference>
<evidence type="ECO:0000256" key="1">
    <source>
        <dbReference type="SAM" id="Phobius"/>
    </source>
</evidence>
<reference evidence="2 3" key="1">
    <citation type="journal article" date="2016" name="Nat. Commun.">
        <title>Thousands of microbial genomes shed light on interconnected biogeochemical processes in an aquifer system.</title>
        <authorList>
            <person name="Anantharaman K."/>
            <person name="Brown C.T."/>
            <person name="Hug L.A."/>
            <person name="Sharon I."/>
            <person name="Castelle C.J."/>
            <person name="Probst A.J."/>
            <person name="Thomas B.C."/>
            <person name="Singh A."/>
            <person name="Wilkins M.J."/>
            <person name="Karaoz U."/>
            <person name="Brodie E.L."/>
            <person name="Williams K.H."/>
            <person name="Hubbard S.S."/>
            <person name="Banfield J.F."/>
        </authorList>
    </citation>
    <scope>NUCLEOTIDE SEQUENCE [LARGE SCALE GENOMIC DNA]</scope>
</reference>
<dbReference type="AlphaFoldDB" id="A0A1F5P4J4"/>
<evidence type="ECO:0008006" key="4">
    <source>
        <dbReference type="Google" id="ProtNLM"/>
    </source>
</evidence>
<keyword evidence="1" id="KW-0812">Transmembrane</keyword>
<gene>
    <name evidence="2" type="ORF">A3J48_02160</name>
</gene>
<dbReference type="EMBL" id="MFES01000031">
    <property type="protein sequence ID" value="OGE84897.1"/>
    <property type="molecule type" value="Genomic_DNA"/>
</dbReference>
<protein>
    <recommendedName>
        <fullName evidence="4">Fimbrial assembly protein</fullName>
    </recommendedName>
</protein>
<dbReference type="Pfam" id="PF05137">
    <property type="entry name" value="PilN"/>
    <property type="match status" value="1"/>
</dbReference>
<organism evidence="2 3">
    <name type="scientific">Candidatus Doudnabacteria bacterium RIFCSPHIGHO2_02_FULL_46_11</name>
    <dbReference type="NCBI Taxonomy" id="1817832"/>
    <lineage>
        <taxon>Bacteria</taxon>
        <taxon>Candidatus Doudnaibacteriota</taxon>
    </lineage>
</organism>
<evidence type="ECO:0000313" key="2">
    <source>
        <dbReference type="EMBL" id="OGE84897.1"/>
    </source>
</evidence>
<sequence>MKLANLLPKNYVQSYKLYLGLLYAKRLFLDQTIIALLVGVILGAQFFVLREQTDDLAHTAANLNKLSSSINVAELQKAADDQAERLKAVSEVIKIKSDFSPFIDEFIEQVPPGVTLQSVILDSSKKQIDVSGRASAREQIVLLHSRLESSESLKIVYAPLSNLTAATDASFRFIVSFTTAP</sequence>